<evidence type="ECO:0000256" key="1">
    <source>
        <dbReference type="ARBA" id="ARBA00004651"/>
    </source>
</evidence>
<dbReference type="InterPro" id="IPR052518">
    <property type="entry name" value="CHR_Transporter"/>
</dbReference>
<name>A0A1X1PIS8_9BURK</name>
<keyword evidence="5 7" id="KW-1133">Transmembrane helix</keyword>
<dbReference type="Proteomes" id="UP000494135">
    <property type="component" value="Unassembled WGS sequence"/>
</dbReference>
<feature type="transmembrane region" description="Helical" evidence="7">
    <location>
        <begin position="150"/>
        <end position="180"/>
    </location>
</feature>
<protein>
    <submittedName>
        <fullName evidence="8">Chromate transport protein</fullName>
    </submittedName>
    <submittedName>
        <fullName evidence="9">Chromate transporter</fullName>
    </submittedName>
</protein>
<comment type="similarity">
    <text evidence="2">Belongs to the chromate ion transporter (CHR) (TC 2.A.51) family.</text>
</comment>
<evidence type="ECO:0000256" key="5">
    <source>
        <dbReference type="ARBA" id="ARBA00022989"/>
    </source>
</evidence>
<dbReference type="NCBIfam" id="TIGR00937">
    <property type="entry name" value="2A51"/>
    <property type="match status" value="1"/>
</dbReference>
<dbReference type="EMBL" id="NBYX01000005">
    <property type="protein sequence ID" value="ORT86382.1"/>
    <property type="molecule type" value="Genomic_DNA"/>
</dbReference>
<dbReference type="GO" id="GO:0015109">
    <property type="term" value="F:chromate transmembrane transporter activity"/>
    <property type="evidence" value="ECO:0007669"/>
    <property type="project" value="InterPro"/>
</dbReference>
<dbReference type="GO" id="GO:0005886">
    <property type="term" value="C:plasma membrane"/>
    <property type="evidence" value="ECO:0007669"/>
    <property type="project" value="UniProtKB-SubCell"/>
</dbReference>
<feature type="transmembrane region" description="Helical" evidence="7">
    <location>
        <begin position="285"/>
        <end position="307"/>
    </location>
</feature>
<proteinExistence type="inferred from homology"/>
<evidence type="ECO:0000313" key="11">
    <source>
        <dbReference type="Proteomes" id="UP000494135"/>
    </source>
</evidence>
<organism evidence="9 10">
    <name type="scientific">Burkholderia puraquae</name>
    <dbReference type="NCBI Taxonomy" id="1904757"/>
    <lineage>
        <taxon>Bacteria</taxon>
        <taxon>Pseudomonadati</taxon>
        <taxon>Pseudomonadota</taxon>
        <taxon>Betaproteobacteria</taxon>
        <taxon>Burkholderiales</taxon>
        <taxon>Burkholderiaceae</taxon>
        <taxon>Burkholderia</taxon>
        <taxon>Burkholderia cepacia complex</taxon>
    </lineage>
</organism>
<reference evidence="8 11" key="2">
    <citation type="submission" date="2020-04" db="EMBL/GenBank/DDBJ databases">
        <authorList>
            <person name="De Canck E."/>
        </authorList>
    </citation>
    <scope>NUCLEOTIDE SEQUENCE [LARGE SCALE GENOMIC DNA]</scope>
    <source>
        <strain evidence="8 11">LMG 29660</strain>
    </source>
</reference>
<sequence>MNAHRDRPAYTLWQLIGYFARLGTTGFGGPVALAGYMHRDLVEKRKWIADADYKEGLALAQLAPGPLAAQLAIYLGYVHYRIVGATLVGIAFVLPSFLMVVLLGAAYVRFGGLTWMQSVFYGVGAAVIGIIAISARKLTAKSIGRDKLLWAIYLVLVAVTVITESEMAWLFLAAGLLVWFRRSPPKWMSQGRVNAIAAVPVSAGSALLGTIDWPQLSQLAVFFAKAGAFVFGSGLAIVPFLYGGVVTEHQWLNEKQFVDAVAVAMITPGPVVITVGFIGYLVAGLPGACVAAAGTFLPCYLFTVLPAPYFKKYGKLPAILAFVDGVTAAAVGAITGSVIVLAKRSIVDVPTALIAIATIVLLVRFRKLSEPLLVAGAAVIGLVVYPLLHH</sequence>
<evidence type="ECO:0000313" key="9">
    <source>
        <dbReference type="EMBL" id="ORT86382.1"/>
    </source>
</evidence>
<dbReference type="Pfam" id="PF02417">
    <property type="entry name" value="Chromate_transp"/>
    <property type="match status" value="2"/>
</dbReference>
<dbReference type="PANTHER" id="PTHR43663:SF1">
    <property type="entry name" value="CHROMATE TRANSPORTER"/>
    <property type="match status" value="1"/>
</dbReference>
<keyword evidence="3" id="KW-1003">Cell membrane</keyword>
<feature type="transmembrane region" description="Helical" evidence="7">
    <location>
        <begin position="57"/>
        <end position="77"/>
    </location>
</feature>
<dbReference type="OrthoDB" id="8969999at2"/>
<dbReference type="PANTHER" id="PTHR43663">
    <property type="entry name" value="CHROMATE TRANSPORT PROTEIN-RELATED"/>
    <property type="match status" value="1"/>
</dbReference>
<evidence type="ECO:0000256" key="7">
    <source>
        <dbReference type="SAM" id="Phobius"/>
    </source>
</evidence>
<evidence type="ECO:0000256" key="6">
    <source>
        <dbReference type="ARBA" id="ARBA00023136"/>
    </source>
</evidence>
<feature type="transmembrane region" description="Helical" evidence="7">
    <location>
        <begin position="223"/>
        <end position="245"/>
    </location>
</feature>
<dbReference type="Proteomes" id="UP000193146">
    <property type="component" value="Unassembled WGS sequence"/>
</dbReference>
<evidence type="ECO:0000256" key="4">
    <source>
        <dbReference type="ARBA" id="ARBA00022692"/>
    </source>
</evidence>
<gene>
    <name evidence="8" type="primary">chrA1</name>
    <name evidence="9" type="ORF">B7G54_13060</name>
    <name evidence="8" type="ORF">LMG29660_02542</name>
</gene>
<feature type="transmembrane region" description="Helical" evidence="7">
    <location>
        <begin position="119"/>
        <end position="138"/>
    </location>
</feature>
<dbReference type="PIRSF" id="PIRSF004810">
    <property type="entry name" value="ChrA"/>
    <property type="match status" value="1"/>
</dbReference>
<dbReference type="InterPro" id="IPR003370">
    <property type="entry name" value="Chromate_transpt"/>
</dbReference>
<dbReference type="RefSeq" id="WP_085039455.1">
    <property type="nucleotide sequence ID" value="NZ_CADIKG010000004.1"/>
</dbReference>
<feature type="transmembrane region" description="Helical" evidence="7">
    <location>
        <begin position="319"/>
        <end position="340"/>
    </location>
</feature>
<keyword evidence="6 7" id="KW-0472">Membrane</keyword>
<feature type="transmembrane region" description="Helical" evidence="7">
    <location>
        <begin position="12"/>
        <end position="36"/>
    </location>
</feature>
<evidence type="ECO:0000313" key="10">
    <source>
        <dbReference type="Proteomes" id="UP000193146"/>
    </source>
</evidence>
<evidence type="ECO:0000313" key="8">
    <source>
        <dbReference type="EMBL" id="CAB3755196.1"/>
    </source>
</evidence>
<keyword evidence="10" id="KW-1185">Reference proteome</keyword>
<dbReference type="AlphaFoldDB" id="A0A1X1PIS8"/>
<feature type="transmembrane region" description="Helical" evidence="7">
    <location>
        <begin position="192"/>
        <end position="211"/>
    </location>
</feature>
<evidence type="ECO:0000256" key="3">
    <source>
        <dbReference type="ARBA" id="ARBA00022475"/>
    </source>
</evidence>
<evidence type="ECO:0000256" key="2">
    <source>
        <dbReference type="ARBA" id="ARBA00005262"/>
    </source>
</evidence>
<keyword evidence="4 7" id="KW-0812">Transmembrane</keyword>
<comment type="subcellular location">
    <subcellularLocation>
        <location evidence="1">Cell membrane</location>
        <topology evidence="1">Multi-pass membrane protein</topology>
    </subcellularLocation>
</comment>
<feature type="transmembrane region" description="Helical" evidence="7">
    <location>
        <begin position="83"/>
        <end position="107"/>
    </location>
</feature>
<feature type="transmembrane region" description="Helical" evidence="7">
    <location>
        <begin position="257"/>
        <end position="279"/>
    </location>
</feature>
<dbReference type="EMBL" id="CADIKG010000004">
    <property type="protein sequence ID" value="CAB3755196.1"/>
    <property type="molecule type" value="Genomic_DNA"/>
</dbReference>
<dbReference type="InterPro" id="IPR014047">
    <property type="entry name" value="Chr_Tranpt_l_chain"/>
</dbReference>
<accession>A0A1X1PIS8</accession>
<reference evidence="9 10" key="1">
    <citation type="submission" date="2017-04" db="EMBL/GenBank/DDBJ databases">
        <title>Burkholderia puraquae sp. nov., a novel Burkholderia cepacia complex species from hospital setting samples.</title>
        <authorList>
            <person name="Martina P."/>
            <person name="Leguizamon M."/>
            <person name="Prieto C."/>
            <person name="Sousa S."/>
            <person name="Montanaro P."/>
            <person name="Draghi W."/>
            <person name="Staembler M."/>
            <person name="Bettiol M."/>
            <person name="Figoli C."/>
            <person name="Palau J."/>
            <person name="Alvarez F."/>
            <person name="Benetti S."/>
            <person name="Anchat E."/>
            <person name="Vescina C."/>
            <person name="Ferreras J."/>
            <person name="Lasch P."/>
            <person name="Lagares A."/>
            <person name="Zorreguieta A."/>
            <person name="Yantorno O."/>
            <person name="Bosch A."/>
        </authorList>
    </citation>
    <scope>NUCLEOTIDE SEQUENCE [LARGE SCALE GENOMIC DNA]</scope>
    <source>
        <strain evidence="9 10">CAMPA 1040</strain>
    </source>
</reference>
<feature type="transmembrane region" description="Helical" evidence="7">
    <location>
        <begin position="346"/>
        <end position="365"/>
    </location>
</feature>
<feature type="transmembrane region" description="Helical" evidence="7">
    <location>
        <begin position="372"/>
        <end position="388"/>
    </location>
</feature>